<evidence type="ECO:0000313" key="1">
    <source>
        <dbReference type="EMBL" id="KRZ00673.1"/>
    </source>
</evidence>
<dbReference type="AlphaFoldDB" id="A0A0V1GR42"/>
<dbReference type="Proteomes" id="UP000055024">
    <property type="component" value="Unassembled WGS sequence"/>
</dbReference>
<keyword evidence="2" id="KW-1185">Reference proteome</keyword>
<proteinExistence type="predicted"/>
<organism evidence="1 2">
    <name type="scientific">Trichinella zimbabwensis</name>
    <dbReference type="NCBI Taxonomy" id="268475"/>
    <lineage>
        <taxon>Eukaryota</taxon>
        <taxon>Metazoa</taxon>
        <taxon>Ecdysozoa</taxon>
        <taxon>Nematoda</taxon>
        <taxon>Enoplea</taxon>
        <taxon>Dorylaimia</taxon>
        <taxon>Trichinellida</taxon>
        <taxon>Trichinellidae</taxon>
        <taxon>Trichinella</taxon>
    </lineage>
</organism>
<accession>A0A0V1GR42</accession>
<protein>
    <submittedName>
        <fullName evidence="1">Uncharacterized protein</fullName>
    </submittedName>
</protein>
<name>A0A0V1GR42_9BILA</name>
<sequence>MWLQQRFEGVILSIQRSYRERRVVMTMVTLSKNVTITAAIH</sequence>
<comment type="caution">
    <text evidence="1">The sequence shown here is derived from an EMBL/GenBank/DDBJ whole genome shotgun (WGS) entry which is preliminary data.</text>
</comment>
<reference evidence="1 2" key="1">
    <citation type="submission" date="2015-01" db="EMBL/GenBank/DDBJ databases">
        <title>Evolution of Trichinella species and genotypes.</title>
        <authorList>
            <person name="Korhonen P.K."/>
            <person name="Edoardo P."/>
            <person name="Giuseppe L.R."/>
            <person name="Gasser R.B."/>
        </authorList>
    </citation>
    <scope>NUCLEOTIDE SEQUENCE [LARGE SCALE GENOMIC DNA]</scope>
    <source>
        <strain evidence="1">ISS1029</strain>
    </source>
</reference>
<gene>
    <name evidence="1" type="ORF">T11_12070</name>
</gene>
<dbReference type="EMBL" id="JYDP01000422">
    <property type="protein sequence ID" value="KRZ00673.1"/>
    <property type="molecule type" value="Genomic_DNA"/>
</dbReference>
<evidence type="ECO:0000313" key="2">
    <source>
        <dbReference type="Proteomes" id="UP000055024"/>
    </source>
</evidence>